<dbReference type="PANTHER" id="PTHR47354">
    <property type="entry name" value="NADH OXIDOREDUCTASE HCR"/>
    <property type="match status" value="1"/>
</dbReference>
<sequence length="439" mass="49924">MSKAAKWSIFGLLLGVIIFLLSPSFKNLLSNTGFWNVKEQSLYLSGSIAIVFMVMSMLISVRFSFINNLAGGLDKAYIVHKWVGIWAFVFSIIHWFTDNWFIDICKELFILPPKVKGPSTISEFAKEVYSIGNDMVEYAFYVILIVLVIALIKRVPYHIFRYIHKTIPVIFLFIAYHAFTIQIKGAWFGSIGSYILSVVIFLGVIAAVMDLLQLIGFKHKVYAEVELCEHNENTKTIDLVLKPAEKFEYKAGQYVFLRFSHSKEPHPFSIASYNRDENKLRFVIKELGDFTSSLSSLVNNGDIVTVEGPYGNFIFEDNKANQIWVAGGIGITPFIARLEYLASSGKKVDNVDFFYSARGENQFPELEKLSEKSGVRFHYRNTTKDGRLNFNIIKEKIKDIKNTSLWYCGPASFGTALKNSAVSSGMSKKDIHYDSFDMR</sequence>
<dbReference type="GO" id="GO:0050660">
    <property type="term" value="F:flavin adenine dinucleotide binding"/>
    <property type="evidence" value="ECO:0007669"/>
    <property type="project" value="TreeGrafter"/>
</dbReference>
<feature type="domain" description="FAD-binding FR-type" evidence="14">
    <location>
        <begin position="214"/>
        <end position="316"/>
    </location>
</feature>
<dbReference type="EMBL" id="DXAQ01000098">
    <property type="protein sequence ID" value="HIZ89555.1"/>
    <property type="molecule type" value="Genomic_DNA"/>
</dbReference>
<keyword evidence="7" id="KW-0274">FAD</keyword>
<keyword evidence="3" id="KW-0285">Flavoprotein</keyword>
<dbReference type="SUPFAM" id="SSF52343">
    <property type="entry name" value="Ferredoxin reductase-like, C-terminal NADP-linked domain"/>
    <property type="match status" value="1"/>
</dbReference>
<evidence type="ECO:0000256" key="5">
    <source>
        <dbReference type="ARBA" id="ARBA00022714"/>
    </source>
</evidence>
<dbReference type="InterPro" id="IPR001433">
    <property type="entry name" value="OxRdtase_FAD/NAD-bd"/>
</dbReference>
<dbReference type="Pfam" id="PF08022">
    <property type="entry name" value="FAD_binding_8"/>
    <property type="match status" value="1"/>
</dbReference>
<dbReference type="GO" id="GO:0016020">
    <property type="term" value="C:membrane"/>
    <property type="evidence" value="ECO:0007669"/>
    <property type="project" value="UniProtKB-SubCell"/>
</dbReference>
<evidence type="ECO:0000256" key="13">
    <source>
        <dbReference type="SAM" id="Phobius"/>
    </source>
</evidence>
<dbReference type="GO" id="GO:0016491">
    <property type="term" value="F:oxidoreductase activity"/>
    <property type="evidence" value="ECO:0007669"/>
    <property type="project" value="UniProtKB-KW"/>
</dbReference>
<name>A0A9D2KBA3_9BACT</name>
<evidence type="ECO:0000313" key="16">
    <source>
        <dbReference type="Proteomes" id="UP000824176"/>
    </source>
</evidence>
<keyword evidence="11" id="KW-0411">Iron-sulfur</keyword>
<feature type="transmembrane region" description="Helical" evidence="13">
    <location>
        <begin position="138"/>
        <end position="155"/>
    </location>
</feature>
<feature type="transmembrane region" description="Helical" evidence="13">
    <location>
        <begin position="42"/>
        <end position="65"/>
    </location>
</feature>
<evidence type="ECO:0000313" key="15">
    <source>
        <dbReference type="EMBL" id="HIZ89555.1"/>
    </source>
</evidence>
<evidence type="ECO:0000256" key="11">
    <source>
        <dbReference type="ARBA" id="ARBA00023014"/>
    </source>
</evidence>
<keyword evidence="9" id="KW-0560">Oxidoreductase</keyword>
<evidence type="ECO:0000256" key="1">
    <source>
        <dbReference type="ARBA" id="ARBA00001974"/>
    </source>
</evidence>
<feature type="transmembrane region" description="Helical" evidence="13">
    <location>
        <begin position="191"/>
        <end position="212"/>
    </location>
</feature>
<feature type="transmembrane region" description="Helical" evidence="13">
    <location>
        <begin position="77"/>
        <end position="96"/>
    </location>
</feature>
<dbReference type="Pfam" id="PF01794">
    <property type="entry name" value="Ferric_reduct"/>
    <property type="match status" value="1"/>
</dbReference>
<keyword evidence="10" id="KW-0408">Iron</keyword>
<accession>A0A9D2KBA3</accession>
<dbReference type="InterPro" id="IPR050415">
    <property type="entry name" value="MRET"/>
</dbReference>
<evidence type="ECO:0000256" key="6">
    <source>
        <dbReference type="ARBA" id="ARBA00022723"/>
    </source>
</evidence>
<reference evidence="15" key="1">
    <citation type="journal article" date="2021" name="PeerJ">
        <title>Extensive microbial diversity within the chicken gut microbiome revealed by metagenomics and culture.</title>
        <authorList>
            <person name="Gilroy R."/>
            <person name="Ravi A."/>
            <person name="Getino M."/>
            <person name="Pursley I."/>
            <person name="Horton D.L."/>
            <person name="Alikhan N.F."/>
            <person name="Baker D."/>
            <person name="Gharbi K."/>
            <person name="Hall N."/>
            <person name="Watson M."/>
            <person name="Adriaenssens E.M."/>
            <person name="Foster-Nyarko E."/>
            <person name="Jarju S."/>
            <person name="Secka A."/>
            <person name="Antonio M."/>
            <person name="Oren A."/>
            <person name="Chaudhuri R.R."/>
            <person name="La Ragione R."/>
            <person name="Hildebrand F."/>
            <person name="Pallen M.J."/>
        </authorList>
    </citation>
    <scope>NUCLEOTIDE SEQUENCE</scope>
    <source>
        <strain evidence="15">ChiW4-1371</strain>
    </source>
</reference>
<evidence type="ECO:0000256" key="3">
    <source>
        <dbReference type="ARBA" id="ARBA00022630"/>
    </source>
</evidence>
<comment type="cofactor">
    <cofactor evidence="1">
        <name>FAD</name>
        <dbReference type="ChEBI" id="CHEBI:57692"/>
    </cofactor>
</comment>
<reference evidence="15" key="2">
    <citation type="submission" date="2021-04" db="EMBL/GenBank/DDBJ databases">
        <authorList>
            <person name="Gilroy R."/>
        </authorList>
    </citation>
    <scope>NUCLEOTIDE SEQUENCE</scope>
    <source>
        <strain evidence="15">ChiW4-1371</strain>
    </source>
</reference>
<evidence type="ECO:0000256" key="10">
    <source>
        <dbReference type="ARBA" id="ARBA00023004"/>
    </source>
</evidence>
<evidence type="ECO:0000256" key="8">
    <source>
        <dbReference type="ARBA" id="ARBA00022989"/>
    </source>
</evidence>
<evidence type="ECO:0000256" key="4">
    <source>
        <dbReference type="ARBA" id="ARBA00022692"/>
    </source>
</evidence>
<dbReference type="InterPro" id="IPR013112">
    <property type="entry name" value="FAD-bd_8"/>
</dbReference>
<dbReference type="Pfam" id="PF00175">
    <property type="entry name" value="NAD_binding_1"/>
    <property type="match status" value="1"/>
</dbReference>
<evidence type="ECO:0000256" key="2">
    <source>
        <dbReference type="ARBA" id="ARBA00004141"/>
    </source>
</evidence>
<dbReference type="InterPro" id="IPR039261">
    <property type="entry name" value="FNR_nucleotide-bd"/>
</dbReference>
<dbReference type="GO" id="GO:0046872">
    <property type="term" value="F:metal ion binding"/>
    <property type="evidence" value="ECO:0007669"/>
    <property type="project" value="UniProtKB-KW"/>
</dbReference>
<protein>
    <submittedName>
        <fullName evidence="15">Ferric reductase-like transmembrane domain-containing protein</fullName>
    </submittedName>
</protein>
<dbReference type="Proteomes" id="UP000824176">
    <property type="component" value="Unassembled WGS sequence"/>
</dbReference>
<organism evidence="15 16">
    <name type="scientific">Candidatus Mucispirillum faecigallinarum</name>
    <dbReference type="NCBI Taxonomy" id="2838699"/>
    <lineage>
        <taxon>Bacteria</taxon>
        <taxon>Pseudomonadati</taxon>
        <taxon>Deferribacterota</taxon>
        <taxon>Deferribacteres</taxon>
        <taxon>Deferribacterales</taxon>
        <taxon>Mucispirillaceae</taxon>
        <taxon>Mucispirillum</taxon>
    </lineage>
</organism>
<evidence type="ECO:0000259" key="14">
    <source>
        <dbReference type="PROSITE" id="PS51384"/>
    </source>
</evidence>
<dbReference type="GO" id="GO:0051537">
    <property type="term" value="F:2 iron, 2 sulfur cluster binding"/>
    <property type="evidence" value="ECO:0007669"/>
    <property type="project" value="UniProtKB-KW"/>
</dbReference>
<dbReference type="CDD" id="cd06198">
    <property type="entry name" value="FNR_like_3"/>
    <property type="match status" value="1"/>
</dbReference>
<dbReference type="InterPro" id="IPR017938">
    <property type="entry name" value="Riboflavin_synthase-like_b-brl"/>
</dbReference>
<dbReference type="InterPro" id="IPR017927">
    <property type="entry name" value="FAD-bd_FR_type"/>
</dbReference>
<evidence type="ECO:0000256" key="7">
    <source>
        <dbReference type="ARBA" id="ARBA00022827"/>
    </source>
</evidence>
<gene>
    <name evidence="15" type="ORF">H9804_06395</name>
</gene>
<proteinExistence type="predicted"/>
<keyword evidence="4 13" id="KW-0812">Transmembrane</keyword>
<comment type="subcellular location">
    <subcellularLocation>
        <location evidence="2">Membrane</location>
        <topology evidence="2">Multi-pass membrane protein</topology>
    </subcellularLocation>
</comment>
<dbReference type="InterPro" id="IPR013130">
    <property type="entry name" value="Fe3_Rdtase_TM_dom"/>
</dbReference>
<keyword evidence="6" id="KW-0479">Metal-binding</keyword>
<dbReference type="SUPFAM" id="SSF63380">
    <property type="entry name" value="Riboflavin synthase domain-like"/>
    <property type="match status" value="1"/>
</dbReference>
<keyword evidence="8 13" id="KW-1133">Transmembrane helix</keyword>
<dbReference type="PRINTS" id="PR00410">
    <property type="entry name" value="PHEHYDRXLASE"/>
</dbReference>
<keyword evidence="5" id="KW-0001">2Fe-2S</keyword>
<feature type="transmembrane region" description="Helical" evidence="13">
    <location>
        <begin position="162"/>
        <end position="179"/>
    </location>
</feature>
<comment type="caution">
    <text evidence="15">The sequence shown here is derived from an EMBL/GenBank/DDBJ whole genome shotgun (WGS) entry which is preliminary data.</text>
</comment>
<evidence type="ECO:0000256" key="9">
    <source>
        <dbReference type="ARBA" id="ARBA00023002"/>
    </source>
</evidence>
<dbReference type="PROSITE" id="PS51384">
    <property type="entry name" value="FAD_FR"/>
    <property type="match status" value="1"/>
</dbReference>
<keyword evidence="12 13" id="KW-0472">Membrane</keyword>
<dbReference type="Gene3D" id="3.40.50.80">
    <property type="entry name" value="Nucleotide-binding domain of ferredoxin-NADP reductase (FNR) module"/>
    <property type="match status" value="1"/>
</dbReference>
<dbReference type="Gene3D" id="2.40.30.10">
    <property type="entry name" value="Translation factors"/>
    <property type="match status" value="1"/>
</dbReference>
<dbReference type="AlphaFoldDB" id="A0A9D2KBA3"/>
<evidence type="ECO:0000256" key="12">
    <source>
        <dbReference type="ARBA" id="ARBA00023136"/>
    </source>
</evidence>
<dbReference type="PANTHER" id="PTHR47354:SF8">
    <property type="entry name" value="1,2-PHENYLACETYL-COA EPOXIDASE, SUBUNIT E"/>
    <property type="match status" value="1"/>
</dbReference>